<organism evidence="2 3">
    <name type="scientific">Vogesella aquatica</name>
    <dbReference type="NCBI Taxonomy" id="2984206"/>
    <lineage>
        <taxon>Bacteria</taxon>
        <taxon>Pseudomonadati</taxon>
        <taxon>Pseudomonadota</taxon>
        <taxon>Betaproteobacteria</taxon>
        <taxon>Neisseriales</taxon>
        <taxon>Chromobacteriaceae</taxon>
        <taxon>Vogesella</taxon>
    </lineage>
</organism>
<evidence type="ECO:0000256" key="1">
    <source>
        <dbReference type="SAM" id="Phobius"/>
    </source>
</evidence>
<evidence type="ECO:0000313" key="2">
    <source>
        <dbReference type="EMBL" id="MDC7716715.1"/>
    </source>
</evidence>
<reference evidence="2 3" key="1">
    <citation type="submission" date="2023-01" db="EMBL/GenBank/DDBJ databases">
        <title>Novel species of the genus Vogesella isolated from rivers.</title>
        <authorList>
            <person name="Lu H."/>
        </authorList>
    </citation>
    <scope>NUCLEOTIDE SEQUENCE [LARGE SCALE GENOMIC DNA]</scope>
    <source>
        <strain evidence="2 3">DC21W</strain>
    </source>
</reference>
<proteinExistence type="predicted"/>
<accession>A0ABT5IVX6</accession>
<name>A0ABT5IVX6_9NEIS</name>
<comment type="caution">
    <text evidence="2">The sequence shown here is derived from an EMBL/GenBank/DDBJ whole genome shotgun (WGS) entry which is preliminary data.</text>
</comment>
<dbReference type="Proteomes" id="UP001219956">
    <property type="component" value="Unassembled WGS sequence"/>
</dbReference>
<protein>
    <submittedName>
        <fullName evidence="2">Uncharacterized protein</fullName>
    </submittedName>
</protein>
<feature type="transmembrane region" description="Helical" evidence="1">
    <location>
        <begin position="48"/>
        <end position="69"/>
    </location>
</feature>
<gene>
    <name evidence="2" type="ORF">PQU95_05735</name>
</gene>
<dbReference type="EMBL" id="JAQQLF010000006">
    <property type="protein sequence ID" value="MDC7716715.1"/>
    <property type="molecule type" value="Genomic_DNA"/>
</dbReference>
<keyword evidence="1" id="KW-1133">Transmembrane helix</keyword>
<keyword evidence="1" id="KW-0472">Membrane</keyword>
<evidence type="ECO:0000313" key="3">
    <source>
        <dbReference type="Proteomes" id="UP001219956"/>
    </source>
</evidence>
<keyword evidence="3" id="KW-1185">Reference proteome</keyword>
<sequence>MQVWHVLPPSPDAPLADPGYKLSRPILGRLALNKVKTNLWPERTKAKIMKYITALLILFFILYFGCLHASTRQVPILKPVESDCAIGFILTSPMHGYDLNIQSVSKDGFGRSYKLFIGHGDELPKGASVFFNLKGLHLSSGRYFVYFSKFGISYYSQFESYKQGKATVIDLYDFEPNDNPNDPRSKYTKKIATCRF</sequence>
<dbReference type="RefSeq" id="WP_272751110.1">
    <property type="nucleotide sequence ID" value="NZ_JAQQLF010000006.1"/>
</dbReference>
<keyword evidence="1" id="KW-0812">Transmembrane</keyword>